<protein>
    <submittedName>
        <fullName evidence="1">Uncharacterized protein</fullName>
    </submittedName>
</protein>
<dbReference type="EMBL" id="JAVDWQ010000007">
    <property type="protein sequence ID" value="MDR7210517.1"/>
    <property type="molecule type" value="Genomic_DNA"/>
</dbReference>
<sequence>MGKQKLQEKVDKKAFLESFIKLGIDFLKTMPEEEVNSRNKDLRKLNLTTNMIYDFSIDSENFIFEIYNSYENKPTEIKRKLDYFKIYFIQDDNDLFSICFSLSSEETEKYEDNDSFFKINCKNEIEKMEKDEFIKYSKNYRDKLLQTINSQTMIDGVEIKNTEAISYKLKDLYFFILKHFLIKPISDYSKLSFQMIKFEENVEEQNNRNKLSLVVRAEDDTKGKGDAYNFGTVYP</sequence>
<keyword evidence="2" id="KW-1185">Reference proteome</keyword>
<comment type="caution">
    <text evidence="1">The sequence shown here is derived from an EMBL/GenBank/DDBJ whole genome shotgun (WGS) entry which is preliminary data.</text>
</comment>
<gene>
    <name evidence="1" type="ORF">J2W48_002458</name>
</gene>
<accession>A0ABU1Y8F4</accession>
<name>A0ABU1Y8F4_9FLAO</name>
<organism evidence="1 2">
    <name type="scientific">Flavobacterium piscis</name>
    <dbReference type="NCBI Taxonomy" id="1114874"/>
    <lineage>
        <taxon>Bacteria</taxon>
        <taxon>Pseudomonadati</taxon>
        <taxon>Bacteroidota</taxon>
        <taxon>Flavobacteriia</taxon>
        <taxon>Flavobacteriales</taxon>
        <taxon>Flavobacteriaceae</taxon>
        <taxon>Flavobacterium</taxon>
    </lineage>
</organism>
<evidence type="ECO:0000313" key="2">
    <source>
        <dbReference type="Proteomes" id="UP001269081"/>
    </source>
</evidence>
<reference evidence="1 2" key="1">
    <citation type="submission" date="2023-07" db="EMBL/GenBank/DDBJ databases">
        <title>Sorghum-associated microbial communities from plants grown in Nebraska, USA.</title>
        <authorList>
            <person name="Schachtman D."/>
        </authorList>
    </citation>
    <scope>NUCLEOTIDE SEQUENCE [LARGE SCALE GENOMIC DNA]</scope>
    <source>
        <strain evidence="1 2">4129</strain>
    </source>
</reference>
<dbReference type="RefSeq" id="WP_310281613.1">
    <property type="nucleotide sequence ID" value="NZ_JAVDWQ010000007.1"/>
</dbReference>
<evidence type="ECO:0000313" key="1">
    <source>
        <dbReference type="EMBL" id="MDR7210517.1"/>
    </source>
</evidence>
<proteinExistence type="predicted"/>
<dbReference type="Proteomes" id="UP001269081">
    <property type="component" value="Unassembled WGS sequence"/>
</dbReference>